<evidence type="ECO:0000313" key="1">
    <source>
        <dbReference type="EMBL" id="MDT9599363.1"/>
    </source>
</evidence>
<evidence type="ECO:0000313" key="2">
    <source>
        <dbReference type="Proteomes" id="UP001259572"/>
    </source>
</evidence>
<dbReference type="Proteomes" id="UP001259572">
    <property type="component" value="Unassembled WGS sequence"/>
</dbReference>
<protein>
    <submittedName>
        <fullName evidence="1">L,D-transpeptidase</fullName>
    </submittedName>
</protein>
<gene>
    <name evidence="1" type="ORF">RQX22_10425</name>
</gene>
<dbReference type="EMBL" id="JAVUPU010000004">
    <property type="protein sequence ID" value="MDT9599363.1"/>
    <property type="molecule type" value="Genomic_DNA"/>
</dbReference>
<keyword evidence="2" id="KW-1185">Reference proteome</keyword>
<sequence>MIMPRSRAVALSSGPKRSGAGRFLPRIRKAIGLVLFAASFVPAHAVSAQHRTGTVDGKARQERHVDSSLMDASADVREVAAWILRAGDNQGLPYVIIDKVGAKVFLFDGQGRARGSAPALLGLALGDESVPGIGDRRLATISAKERTTPAGRFMSSLGHDFEQDILWVDYASSLSLHRVIAGHPKERRHQRLVSATPLDNRISYGCINVPAEFYDKVVIPAFTGTMGVVYILPETRSVRQAFAIPAD</sequence>
<reference evidence="1 2" key="1">
    <citation type="submission" date="2023-05" db="EMBL/GenBank/DDBJ databases">
        <authorList>
            <person name="Guo Y."/>
        </authorList>
    </citation>
    <scope>NUCLEOTIDE SEQUENCE [LARGE SCALE GENOMIC DNA]</scope>
    <source>
        <strain evidence="1 2">GR2756</strain>
    </source>
</reference>
<dbReference type="RefSeq" id="WP_315726195.1">
    <property type="nucleotide sequence ID" value="NZ_JAVUPU010000004.1"/>
</dbReference>
<accession>A0ABU3Q7I3</accession>
<proteinExistence type="predicted"/>
<organism evidence="1 2">
    <name type="scientific">Sphingosinicella rhizophila</name>
    <dbReference type="NCBI Taxonomy" id="3050082"/>
    <lineage>
        <taxon>Bacteria</taxon>
        <taxon>Pseudomonadati</taxon>
        <taxon>Pseudomonadota</taxon>
        <taxon>Alphaproteobacteria</taxon>
        <taxon>Sphingomonadales</taxon>
        <taxon>Sphingosinicellaceae</taxon>
        <taxon>Sphingosinicella</taxon>
    </lineage>
</organism>
<comment type="caution">
    <text evidence="1">The sequence shown here is derived from an EMBL/GenBank/DDBJ whole genome shotgun (WGS) entry which is preliminary data.</text>
</comment>
<name>A0ABU3Q7I3_9SPHN</name>